<sequence length="23" mass="2736">MFYYLGLSNEYVGYFETIIVVSQ</sequence>
<protein>
    <submittedName>
        <fullName evidence="1">Uncharacterized protein</fullName>
    </submittedName>
</protein>
<evidence type="ECO:0000313" key="1">
    <source>
        <dbReference type="EMBL" id="VXC09886.1"/>
    </source>
</evidence>
<dbReference type="AlphaFoldDB" id="A0A653VV26"/>
<organism evidence="1 2">
    <name type="scientific">Bacillus altitudinis</name>
    <dbReference type="NCBI Taxonomy" id="293387"/>
    <lineage>
        <taxon>Bacteria</taxon>
        <taxon>Bacillati</taxon>
        <taxon>Bacillota</taxon>
        <taxon>Bacilli</taxon>
        <taxon>Bacillales</taxon>
        <taxon>Bacillaceae</taxon>
        <taxon>Bacillus</taxon>
    </lineage>
</organism>
<name>A0A653VV26_BACAB</name>
<reference evidence="1 2" key="1">
    <citation type="submission" date="2019-10" db="EMBL/GenBank/DDBJ databases">
        <authorList>
            <person name="Karimi E."/>
        </authorList>
    </citation>
    <scope>NUCLEOTIDE SEQUENCE [LARGE SCALE GENOMIC DNA]</scope>
    <source>
        <strain evidence="1">Bacillus sp. 348</strain>
    </source>
</reference>
<dbReference type="Proteomes" id="UP000433089">
    <property type="component" value="Unassembled WGS sequence"/>
</dbReference>
<dbReference type="EMBL" id="CABWLH010000010">
    <property type="protein sequence ID" value="VXC09886.1"/>
    <property type="molecule type" value="Genomic_DNA"/>
</dbReference>
<proteinExistence type="predicted"/>
<gene>
    <name evidence="1" type="ORF">BACI348_50267</name>
</gene>
<accession>A0A653VV26</accession>
<evidence type="ECO:0000313" key="2">
    <source>
        <dbReference type="Proteomes" id="UP000433089"/>
    </source>
</evidence>